<accession>M0CK73</accession>
<evidence type="ECO:0000313" key="3">
    <source>
        <dbReference type="Proteomes" id="UP000011626"/>
    </source>
</evidence>
<dbReference type="EMBL" id="AOIU01000035">
    <property type="protein sequence ID" value="ELZ22772.1"/>
    <property type="molecule type" value="Genomic_DNA"/>
</dbReference>
<dbReference type="AlphaFoldDB" id="M0CK73"/>
<sequence length="107" mass="11804">MSAVSRAETGGSVDFPERLEPGTGVTFPPKWTLSTSWQRAQRETDRGGPVNVGERMVWLSDGDEAHRVTWALTGRTLVADCDCRGYWPGSRPAPSRRSCSVLRRRGA</sequence>
<dbReference type="Proteomes" id="UP000011626">
    <property type="component" value="Unassembled WGS sequence"/>
</dbReference>
<organism evidence="2 3">
    <name type="scientific">Halosimplex carlsbadense 2-9-1</name>
    <dbReference type="NCBI Taxonomy" id="797114"/>
    <lineage>
        <taxon>Archaea</taxon>
        <taxon>Methanobacteriati</taxon>
        <taxon>Methanobacteriota</taxon>
        <taxon>Stenosarchaea group</taxon>
        <taxon>Halobacteria</taxon>
        <taxon>Halobacteriales</taxon>
        <taxon>Haloarculaceae</taxon>
        <taxon>Halosimplex</taxon>
    </lineage>
</organism>
<keyword evidence="3" id="KW-1185">Reference proteome</keyword>
<dbReference type="eggNOG" id="arCOG09044">
    <property type="taxonomic scope" value="Archaea"/>
</dbReference>
<name>M0CK73_9EURY</name>
<feature type="region of interest" description="Disordered" evidence="1">
    <location>
        <begin position="1"/>
        <end position="51"/>
    </location>
</feature>
<proteinExistence type="predicted"/>
<evidence type="ECO:0000313" key="2">
    <source>
        <dbReference type="EMBL" id="ELZ22772.1"/>
    </source>
</evidence>
<protein>
    <submittedName>
        <fullName evidence="2">Uncharacterized protein</fullName>
    </submittedName>
</protein>
<evidence type="ECO:0000256" key="1">
    <source>
        <dbReference type="SAM" id="MobiDB-lite"/>
    </source>
</evidence>
<gene>
    <name evidence="2" type="ORF">C475_16761</name>
</gene>
<comment type="caution">
    <text evidence="2">The sequence shown here is derived from an EMBL/GenBank/DDBJ whole genome shotgun (WGS) entry which is preliminary data.</text>
</comment>
<reference evidence="2 3" key="1">
    <citation type="journal article" date="2014" name="PLoS Genet.">
        <title>Phylogenetically driven sequencing of extremely halophilic archaea reveals strategies for static and dynamic osmo-response.</title>
        <authorList>
            <person name="Becker E.A."/>
            <person name="Seitzer P.M."/>
            <person name="Tritt A."/>
            <person name="Larsen D."/>
            <person name="Krusor M."/>
            <person name="Yao A.I."/>
            <person name="Wu D."/>
            <person name="Madern D."/>
            <person name="Eisen J.A."/>
            <person name="Darling A.E."/>
            <person name="Facciotti M.T."/>
        </authorList>
    </citation>
    <scope>NUCLEOTIDE SEQUENCE [LARGE SCALE GENOMIC DNA]</scope>
    <source>
        <strain evidence="2 3">2-9-1</strain>
    </source>
</reference>